<dbReference type="InterPro" id="IPR051678">
    <property type="entry name" value="AGP_Transferase"/>
</dbReference>
<name>A0ABR4LX01_9EURO</name>
<dbReference type="SUPFAM" id="SSF56112">
    <property type="entry name" value="Protein kinase-like (PK-like)"/>
    <property type="match status" value="1"/>
</dbReference>
<dbReference type="Proteomes" id="UP001610432">
    <property type="component" value="Unassembled WGS sequence"/>
</dbReference>
<dbReference type="RefSeq" id="XP_070888013.1">
    <property type="nucleotide sequence ID" value="XM_071031011.1"/>
</dbReference>
<proteinExistence type="predicted"/>
<keyword evidence="2" id="KW-1185">Reference proteome</keyword>
<gene>
    <name evidence="1" type="ORF">BJX67DRAFT_371026</name>
</gene>
<dbReference type="InterPro" id="IPR011009">
    <property type="entry name" value="Kinase-like_dom_sf"/>
</dbReference>
<comment type="caution">
    <text evidence="1">The sequence shown here is derived from an EMBL/GenBank/DDBJ whole genome shotgun (WGS) entry which is preliminary data.</text>
</comment>
<dbReference type="EMBL" id="JBFXLQ010000011">
    <property type="protein sequence ID" value="KAL2869034.1"/>
    <property type="molecule type" value="Genomic_DNA"/>
</dbReference>
<dbReference type="GeneID" id="98146083"/>
<protein>
    <submittedName>
        <fullName evidence="1">Phosphotransferase enzyme family protein</fullName>
    </submittedName>
</protein>
<dbReference type="PANTHER" id="PTHR21310">
    <property type="entry name" value="AMINOGLYCOSIDE PHOSPHOTRANSFERASE-RELATED-RELATED"/>
    <property type="match status" value="1"/>
</dbReference>
<sequence length="261" mass="30719">MRRKRQDFTDSSFFTHPDRHLPSPAEVRTLSGDVGEIPTSKLVTFEHFDLILKFGLHVTLLEAVNLWMVHRVSKDRVPVPEVFGWRVDDEGCVFIYMELVKRPTLRKHWKTLDNAGKKVICNQLSKTVQSLRRLEQDPSDQFIGSINKENLHDYVFTVQPKMGPFPTVKDFNDQFALLHQLRFPTRYEDPNRCHMPDNVDIKFTHADLHRSNIIYWEYCKALYTAPYKDEWRRDGFIDGVIQPWDVVFLVWSEYCMAMGAV</sequence>
<dbReference type="PANTHER" id="PTHR21310:SF54">
    <property type="entry name" value="AMINOGLYCOSIDE PHOSPHOTRANSFERASE DOMAIN-CONTAINING PROTEIN"/>
    <property type="match status" value="1"/>
</dbReference>
<organism evidence="1 2">
    <name type="scientific">Aspergillus lucknowensis</name>
    <dbReference type="NCBI Taxonomy" id="176173"/>
    <lineage>
        <taxon>Eukaryota</taxon>
        <taxon>Fungi</taxon>
        <taxon>Dikarya</taxon>
        <taxon>Ascomycota</taxon>
        <taxon>Pezizomycotina</taxon>
        <taxon>Eurotiomycetes</taxon>
        <taxon>Eurotiomycetidae</taxon>
        <taxon>Eurotiales</taxon>
        <taxon>Aspergillaceae</taxon>
        <taxon>Aspergillus</taxon>
        <taxon>Aspergillus subgen. Nidulantes</taxon>
    </lineage>
</organism>
<reference evidence="1 2" key="1">
    <citation type="submission" date="2024-07" db="EMBL/GenBank/DDBJ databases">
        <title>Section-level genome sequencing and comparative genomics of Aspergillus sections Usti and Cavernicolus.</title>
        <authorList>
            <consortium name="Lawrence Berkeley National Laboratory"/>
            <person name="Nybo J.L."/>
            <person name="Vesth T.C."/>
            <person name="Theobald S."/>
            <person name="Frisvad J.C."/>
            <person name="Larsen T.O."/>
            <person name="Kjaerboelling I."/>
            <person name="Rothschild-Mancinelli K."/>
            <person name="Lyhne E.K."/>
            <person name="Kogle M.E."/>
            <person name="Barry K."/>
            <person name="Clum A."/>
            <person name="Na H."/>
            <person name="Ledsgaard L."/>
            <person name="Lin J."/>
            <person name="Lipzen A."/>
            <person name="Kuo A."/>
            <person name="Riley R."/>
            <person name="Mondo S."/>
            <person name="Labutti K."/>
            <person name="Haridas S."/>
            <person name="Pangalinan J."/>
            <person name="Salamov A.A."/>
            <person name="Simmons B.A."/>
            <person name="Magnuson J.K."/>
            <person name="Chen J."/>
            <person name="Drula E."/>
            <person name="Henrissat B."/>
            <person name="Wiebenga A."/>
            <person name="Lubbers R.J."/>
            <person name="Gomes A.C."/>
            <person name="Macurrencykelacurrency M.R."/>
            <person name="Stajich J."/>
            <person name="Grigoriev I.V."/>
            <person name="Mortensen U.H."/>
            <person name="De Vries R.P."/>
            <person name="Baker S.E."/>
            <person name="Andersen M.R."/>
        </authorList>
    </citation>
    <scope>NUCLEOTIDE SEQUENCE [LARGE SCALE GENOMIC DNA]</scope>
    <source>
        <strain evidence="1 2">CBS 449.75</strain>
    </source>
</reference>
<evidence type="ECO:0000313" key="2">
    <source>
        <dbReference type="Proteomes" id="UP001610432"/>
    </source>
</evidence>
<accession>A0ABR4LX01</accession>
<evidence type="ECO:0000313" key="1">
    <source>
        <dbReference type="EMBL" id="KAL2869034.1"/>
    </source>
</evidence>